<dbReference type="PRINTS" id="PR00081">
    <property type="entry name" value="GDHRDH"/>
</dbReference>
<dbReference type="PRINTS" id="PR00080">
    <property type="entry name" value="SDRFAMILY"/>
</dbReference>
<accession>A0A5E4SDB3</accession>
<dbReference type="RefSeq" id="WP_150678114.1">
    <property type="nucleotide sequence ID" value="NZ_CABPSK010000001.1"/>
</dbReference>
<dbReference type="SMART" id="SM00822">
    <property type="entry name" value="PKS_KR"/>
    <property type="match status" value="1"/>
</dbReference>
<dbReference type="Pfam" id="PF13561">
    <property type="entry name" value="adh_short_C2"/>
    <property type="match status" value="1"/>
</dbReference>
<dbReference type="GO" id="GO:0016616">
    <property type="term" value="F:oxidoreductase activity, acting on the CH-OH group of donors, NAD or NADP as acceptor"/>
    <property type="evidence" value="ECO:0007669"/>
    <property type="project" value="UniProtKB-ARBA"/>
</dbReference>
<sequence>MGRLAGKVALVTGASGGIGRAISHRLANEGAQLVLTDIAPHPQDERCGRATESALCLHLDVSSEASWSDVVDASLKHFGHIDILVNNAAVIAAGNIEDTSLSQWQAVQRVNADGVFLGCHHAVRAMKRNLRGGAIVNLASLAAVTGLGRYCAYSASKGAVAALTRSVAAHCRDAGYPIRCNAIVPGAVLTQAIAATTGGISADMADYWHDPRTRYAMPEDIASLVAFLASDDARFITGSEVRIDNGQLFVQ</sequence>
<dbReference type="PANTHER" id="PTHR42760">
    <property type="entry name" value="SHORT-CHAIN DEHYDROGENASES/REDUCTASES FAMILY MEMBER"/>
    <property type="match status" value="1"/>
</dbReference>
<dbReference type="Proteomes" id="UP000366945">
    <property type="component" value="Unassembled WGS sequence"/>
</dbReference>
<name>A0A5E4SDB3_9BURK</name>
<reference evidence="3 4" key="1">
    <citation type="submission" date="2019-08" db="EMBL/GenBank/DDBJ databases">
        <authorList>
            <person name="Peeters C."/>
        </authorList>
    </citation>
    <scope>NUCLEOTIDE SEQUENCE [LARGE SCALE GENOMIC DNA]</scope>
    <source>
        <strain evidence="3 4">LMG 31114</strain>
    </source>
</reference>
<proteinExistence type="inferred from homology"/>
<dbReference type="PANTHER" id="PTHR42760:SF124">
    <property type="entry name" value="SHORT-CHAIN DEHYDROGENASE_REDUCTASE"/>
    <property type="match status" value="1"/>
</dbReference>
<gene>
    <name evidence="3" type="ORF">PPN31114_00741</name>
</gene>
<keyword evidence="4" id="KW-1185">Reference proteome</keyword>
<protein>
    <submittedName>
        <fullName evidence="3">Short-chain dehydrogenase</fullName>
    </submittedName>
</protein>
<organism evidence="3 4">
    <name type="scientific">Pandoraea pneumonica</name>
    <dbReference type="NCBI Taxonomy" id="2508299"/>
    <lineage>
        <taxon>Bacteria</taxon>
        <taxon>Pseudomonadati</taxon>
        <taxon>Pseudomonadota</taxon>
        <taxon>Betaproteobacteria</taxon>
        <taxon>Burkholderiales</taxon>
        <taxon>Burkholderiaceae</taxon>
        <taxon>Pandoraea</taxon>
    </lineage>
</organism>
<dbReference type="PROSITE" id="PS00061">
    <property type="entry name" value="ADH_SHORT"/>
    <property type="match status" value="1"/>
</dbReference>
<dbReference type="GeneID" id="300402800"/>
<evidence type="ECO:0000259" key="2">
    <source>
        <dbReference type="SMART" id="SM00822"/>
    </source>
</evidence>
<dbReference type="InterPro" id="IPR036291">
    <property type="entry name" value="NAD(P)-bd_dom_sf"/>
</dbReference>
<dbReference type="EMBL" id="CABPSK010000001">
    <property type="protein sequence ID" value="VVD73617.1"/>
    <property type="molecule type" value="Genomic_DNA"/>
</dbReference>
<feature type="domain" description="Ketoreductase" evidence="2">
    <location>
        <begin position="7"/>
        <end position="192"/>
    </location>
</feature>
<evidence type="ECO:0000256" key="1">
    <source>
        <dbReference type="ARBA" id="ARBA00006484"/>
    </source>
</evidence>
<dbReference type="OrthoDB" id="9806974at2"/>
<dbReference type="AlphaFoldDB" id="A0A5E4SDB3"/>
<evidence type="ECO:0000313" key="4">
    <source>
        <dbReference type="Proteomes" id="UP000366945"/>
    </source>
</evidence>
<dbReference type="Gene3D" id="3.40.50.720">
    <property type="entry name" value="NAD(P)-binding Rossmann-like Domain"/>
    <property type="match status" value="1"/>
</dbReference>
<evidence type="ECO:0000313" key="3">
    <source>
        <dbReference type="EMBL" id="VVD73617.1"/>
    </source>
</evidence>
<dbReference type="InterPro" id="IPR002347">
    <property type="entry name" value="SDR_fam"/>
</dbReference>
<dbReference type="FunFam" id="3.40.50.720:FF:000084">
    <property type="entry name" value="Short-chain dehydrogenase reductase"/>
    <property type="match status" value="1"/>
</dbReference>
<dbReference type="InterPro" id="IPR057326">
    <property type="entry name" value="KR_dom"/>
</dbReference>
<dbReference type="SUPFAM" id="SSF51735">
    <property type="entry name" value="NAD(P)-binding Rossmann-fold domains"/>
    <property type="match status" value="1"/>
</dbReference>
<dbReference type="InterPro" id="IPR020904">
    <property type="entry name" value="Sc_DH/Rdtase_CS"/>
</dbReference>
<comment type="similarity">
    <text evidence="1">Belongs to the short-chain dehydrogenases/reductases (SDR) family.</text>
</comment>